<evidence type="ECO:0000256" key="1">
    <source>
        <dbReference type="SAM" id="MobiDB-lite"/>
    </source>
</evidence>
<feature type="compositionally biased region" description="Polar residues" evidence="1">
    <location>
        <begin position="400"/>
        <end position="409"/>
    </location>
</feature>
<keyword evidence="3" id="KW-1185">Reference proteome</keyword>
<protein>
    <submittedName>
        <fullName evidence="2">Uncharacterized protein</fullName>
    </submittedName>
</protein>
<evidence type="ECO:0000313" key="3">
    <source>
        <dbReference type="Proteomes" id="UP000078561"/>
    </source>
</evidence>
<dbReference type="Proteomes" id="UP000078561">
    <property type="component" value="Unassembled WGS sequence"/>
</dbReference>
<dbReference type="EMBL" id="LT551507">
    <property type="protein sequence ID" value="SAL97033.1"/>
    <property type="molecule type" value="Genomic_DNA"/>
</dbReference>
<feature type="compositionally biased region" description="Low complexity" evidence="1">
    <location>
        <begin position="344"/>
        <end position="362"/>
    </location>
</feature>
<accession>A0A163J407</accession>
<sequence>MTGLCNDSSSLLNSLIHDLLKNVNDQSGIPLDKALIIKDITPAFLTAVDDSLLVSNDTTTPLISTYRDTGWLALGQSLYRYVLHHYSTLRTTFLERILLQAQAASPCTKLASCLRLDDSSYNASMDGSDRLAVLLGALDSHGGTSAIDTFLHPYFTQHIFIGKSFQQQPDSSYVVQFENLVNARGGSCDIDYEQLEGGWPVKFCGWNCSITFQLGLNTPYIVHHRKGQTKKQAKLRVLHDIYNYYSRNNATLILHCSSPINHPHFQPQPNISQVDVKTLSIPTDQLYDYDDDQRDLPSLDDLVNQQLTDPKLTRIPADIGKDDDEMISFLTQALLLDFDLEESQQQQQQQQPLPTQQPAPLASSLSTSGSERQTHKDEEMTPVPSPITNISSTSPPTMMADQQTTNQQDPLQISSTIPIASTSPVAPPVTSPIVTPIAVPVVLPVASSSIPSGPESLPISDKEDLLPKAMQLMECLTIKDREQLHYHGDHLRQRPNDSKGYLINLASKIDDAGYYRSTVEQIQLEKSRAYYKATVHFGTDQVRMDLVRTGSKKKLTECNAAMAIYELLDTASKNINARMNLYF</sequence>
<evidence type="ECO:0000313" key="2">
    <source>
        <dbReference type="EMBL" id="SAL97033.1"/>
    </source>
</evidence>
<reference evidence="2" key="1">
    <citation type="submission" date="2016-04" db="EMBL/GenBank/DDBJ databases">
        <authorList>
            <person name="Evans L.H."/>
            <person name="Alamgir A."/>
            <person name="Owens N."/>
            <person name="Weber N.D."/>
            <person name="Virtaneva K."/>
            <person name="Barbian K."/>
            <person name="Babar A."/>
            <person name="Rosenke K."/>
        </authorList>
    </citation>
    <scope>NUCLEOTIDE SEQUENCE [LARGE SCALE GENOMIC DNA]</scope>
    <source>
        <strain evidence="2">CBS 101.48</strain>
    </source>
</reference>
<organism evidence="2">
    <name type="scientific">Absidia glauca</name>
    <name type="common">Pin mould</name>
    <dbReference type="NCBI Taxonomy" id="4829"/>
    <lineage>
        <taxon>Eukaryota</taxon>
        <taxon>Fungi</taxon>
        <taxon>Fungi incertae sedis</taxon>
        <taxon>Mucoromycota</taxon>
        <taxon>Mucoromycotina</taxon>
        <taxon>Mucoromycetes</taxon>
        <taxon>Mucorales</taxon>
        <taxon>Cunninghamellaceae</taxon>
        <taxon>Absidia</taxon>
    </lineage>
</organism>
<dbReference type="OrthoDB" id="2289781at2759"/>
<dbReference type="InParanoid" id="A0A163J407"/>
<name>A0A163J407_ABSGL</name>
<feature type="compositionally biased region" description="Low complexity" evidence="1">
    <location>
        <begin position="386"/>
        <end position="397"/>
    </location>
</feature>
<dbReference type="AlphaFoldDB" id="A0A163J407"/>
<gene>
    <name evidence="2" type="primary">ABSGL_02491.1 scaffold 3452</name>
</gene>
<feature type="region of interest" description="Disordered" evidence="1">
    <location>
        <begin position="341"/>
        <end position="409"/>
    </location>
</feature>
<proteinExistence type="predicted"/>